<evidence type="ECO:0000256" key="1">
    <source>
        <dbReference type="SAM" id="MobiDB-lite"/>
    </source>
</evidence>
<dbReference type="InterPro" id="IPR009776">
    <property type="entry name" value="Spore_0_M"/>
</dbReference>
<feature type="compositionally biased region" description="Acidic residues" evidence="1">
    <location>
        <begin position="312"/>
        <end position="330"/>
    </location>
</feature>
<organism evidence="2 3">
    <name type="scientific">Nocardiopsis mangrovi</name>
    <dbReference type="NCBI Taxonomy" id="1179818"/>
    <lineage>
        <taxon>Bacteria</taxon>
        <taxon>Bacillati</taxon>
        <taxon>Actinomycetota</taxon>
        <taxon>Actinomycetes</taxon>
        <taxon>Streptosporangiales</taxon>
        <taxon>Nocardiopsidaceae</taxon>
        <taxon>Nocardiopsis</taxon>
    </lineage>
</organism>
<reference evidence="3" key="1">
    <citation type="journal article" date="2019" name="Int. J. Syst. Evol. Microbiol.">
        <title>The Global Catalogue of Microorganisms (GCM) 10K type strain sequencing project: providing services to taxonomists for standard genome sequencing and annotation.</title>
        <authorList>
            <consortium name="The Broad Institute Genomics Platform"/>
            <consortium name="The Broad Institute Genome Sequencing Center for Infectious Disease"/>
            <person name="Wu L."/>
            <person name="Ma J."/>
        </authorList>
    </citation>
    <scope>NUCLEOTIDE SEQUENCE [LARGE SCALE GENOMIC DNA]</scope>
    <source>
        <strain evidence="3">XZYJ18</strain>
    </source>
</reference>
<name>A0ABV9DTD8_9ACTN</name>
<dbReference type="PANTHER" id="PTHR40053">
    <property type="entry name" value="SPORULATION-CONTROL PROTEIN SPO0M"/>
    <property type="match status" value="1"/>
</dbReference>
<evidence type="ECO:0000313" key="2">
    <source>
        <dbReference type="EMBL" id="MFC4561657.1"/>
    </source>
</evidence>
<dbReference type="EMBL" id="JBHSFQ010000005">
    <property type="protein sequence ID" value="MFC4561657.1"/>
    <property type="molecule type" value="Genomic_DNA"/>
</dbReference>
<comment type="caution">
    <text evidence="2">The sequence shown here is derived from an EMBL/GenBank/DDBJ whole genome shotgun (WGS) entry which is preliminary data.</text>
</comment>
<gene>
    <name evidence="2" type="ORF">ACFO4E_07295</name>
</gene>
<keyword evidence="3" id="KW-1185">Reference proteome</keyword>
<sequence>MAFKRLLAAFGIGGPTIDTVLATPHTYPGSFVEGHIELAGGDSDADIEEIALALVSRVETEYGGEEDETATAEFARIPVAGPFRLAAGERHSVPFRYQVPWQAPITEAGGGTLPGAVLGLRTDVVLAGSADKGDLDRIHVHALPSQDRILEAFARLGFALKSTSVETGHVPGAAQEFPFVQEIDFHPAERYAHEVGEVEAGFVPDPHGLIVVIGIDRHDGLFTEGAESHGGFRVEHADADRYDWAARLNEWIERTLAQHRGYGGGYGYGDQGYHHQEDEGGGMLGAIGGVALGAAGGLAAGYLASEAIDAFTDSDEQEEPEEEPEEEEEE</sequence>
<evidence type="ECO:0000313" key="3">
    <source>
        <dbReference type="Proteomes" id="UP001595923"/>
    </source>
</evidence>
<protein>
    <submittedName>
        <fullName evidence="2">Sporulation protein</fullName>
    </submittedName>
</protein>
<dbReference type="Pfam" id="PF07070">
    <property type="entry name" value="Spo0M"/>
    <property type="match status" value="1"/>
</dbReference>
<proteinExistence type="predicted"/>
<dbReference type="Proteomes" id="UP001595923">
    <property type="component" value="Unassembled WGS sequence"/>
</dbReference>
<dbReference type="RefSeq" id="WP_378572276.1">
    <property type="nucleotide sequence ID" value="NZ_JBHSFQ010000005.1"/>
</dbReference>
<accession>A0ABV9DTD8</accession>
<feature type="region of interest" description="Disordered" evidence="1">
    <location>
        <begin position="307"/>
        <end position="330"/>
    </location>
</feature>
<dbReference type="PANTHER" id="PTHR40053:SF1">
    <property type="entry name" value="SPORULATION-CONTROL PROTEIN SPO0M"/>
    <property type="match status" value="1"/>
</dbReference>